<feature type="transmembrane region" description="Helical" evidence="8">
    <location>
        <begin position="235"/>
        <end position="261"/>
    </location>
</feature>
<dbReference type="PANTHER" id="PTHR24221">
    <property type="entry name" value="ATP-BINDING CASSETTE SUB-FAMILY B"/>
    <property type="match status" value="1"/>
</dbReference>
<feature type="compositionally biased region" description="Low complexity" evidence="7">
    <location>
        <begin position="12"/>
        <end position="21"/>
    </location>
</feature>
<dbReference type="EMBL" id="RBDY01000023">
    <property type="protein sequence ID" value="RKN17571.1"/>
    <property type="molecule type" value="Genomic_DNA"/>
</dbReference>
<keyword evidence="5 8" id="KW-1133">Transmembrane helix</keyword>
<protein>
    <submittedName>
        <fullName evidence="11">ABC transporter ATP-binding protein</fullName>
    </submittedName>
</protein>
<keyword evidence="3" id="KW-0547">Nucleotide-binding</keyword>
<dbReference type="GO" id="GO:0005524">
    <property type="term" value="F:ATP binding"/>
    <property type="evidence" value="ECO:0007669"/>
    <property type="project" value="UniProtKB-KW"/>
</dbReference>
<evidence type="ECO:0000313" key="12">
    <source>
        <dbReference type="EMBL" id="RKN17571.1"/>
    </source>
</evidence>
<evidence type="ECO:0000256" key="4">
    <source>
        <dbReference type="ARBA" id="ARBA00022840"/>
    </source>
</evidence>
<comment type="subcellular location">
    <subcellularLocation>
        <location evidence="1">Cell membrane</location>
        <topology evidence="1">Multi-pass membrane protein</topology>
    </subcellularLocation>
</comment>
<feature type="compositionally biased region" description="Polar residues" evidence="7">
    <location>
        <begin position="51"/>
        <end position="60"/>
    </location>
</feature>
<dbReference type="InterPro" id="IPR003439">
    <property type="entry name" value="ABC_transporter-like_ATP-bd"/>
</dbReference>
<comment type="caution">
    <text evidence="11">The sequence shown here is derived from an EMBL/GenBank/DDBJ whole genome shotgun (WGS) entry which is preliminary data.</text>
</comment>
<feature type="domain" description="ABC transporter" evidence="9">
    <location>
        <begin position="435"/>
        <end position="679"/>
    </location>
</feature>
<dbReference type="InterPro" id="IPR011527">
    <property type="entry name" value="ABC1_TM_dom"/>
</dbReference>
<reference evidence="13 14" key="1">
    <citation type="submission" date="2018-09" db="EMBL/GenBank/DDBJ databases">
        <title>Streptomyces sp. nov. DS1-2, an endophytic actinomycete isolated from roots of Dendrobium scabrilingue.</title>
        <authorList>
            <person name="Kuncharoen N."/>
            <person name="Kudo T."/>
            <person name="Ohkuma M."/>
            <person name="Yuki M."/>
            <person name="Tanasupawat S."/>
        </authorList>
    </citation>
    <scope>NUCLEOTIDE SEQUENCE [LARGE SCALE GENOMIC DNA]</scope>
    <source>
        <strain evidence="11 14">AZ1-7</strain>
        <strain evidence="12 13">DS1-2</strain>
    </source>
</reference>
<dbReference type="Gene3D" id="3.40.50.300">
    <property type="entry name" value="P-loop containing nucleotide triphosphate hydrolases"/>
    <property type="match status" value="1"/>
</dbReference>
<dbReference type="PROSITE" id="PS50929">
    <property type="entry name" value="ABC_TM1F"/>
    <property type="match status" value="1"/>
</dbReference>
<keyword evidence="4 11" id="KW-0067">ATP-binding</keyword>
<keyword evidence="2 8" id="KW-0812">Transmembrane</keyword>
<evidence type="ECO:0000256" key="1">
    <source>
        <dbReference type="ARBA" id="ARBA00004651"/>
    </source>
</evidence>
<proteinExistence type="predicted"/>
<feature type="compositionally biased region" description="Basic residues" evidence="7">
    <location>
        <begin position="22"/>
        <end position="32"/>
    </location>
</feature>
<dbReference type="OrthoDB" id="9806127at2"/>
<dbReference type="Pfam" id="PF00005">
    <property type="entry name" value="ABC_tran"/>
    <property type="match status" value="1"/>
</dbReference>
<organism evidence="11 14">
    <name type="scientific">Streptomyces radicis</name>
    <dbReference type="NCBI Taxonomy" id="1750517"/>
    <lineage>
        <taxon>Bacteria</taxon>
        <taxon>Bacillati</taxon>
        <taxon>Actinomycetota</taxon>
        <taxon>Actinomycetes</taxon>
        <taxon>Kitasatosporales</taxon>
        <taxon>Streptomycetaceae</taxon>
        <taxon>Streptomyces</taxon>
    </lineage>
</organism>
<feature type="transmembrane region" description="Helical" evidence="8">
    <location>
        <begin position="124"/>
        <end position="143"/>
    </location>
</feature>
<dbReference type="GO" id="GO:0005886">
    <property type="term" value="C:plasma membrane"/>
    <property type="evidence" value="ECO:0007669"/>
    <property type="project" value="UniProtKB-SubCell"/>
</dbReference>
<dbReference type="SUPFAM" id="SSF90123">
    <property type="entry name" value="ABC transporter transmembrane region"/>
    <property type="match status" value="1"/>
</dbReference>
<accession>A0A3A9VXR1</accession>
<evidence type="ECO:0000256" key="5">
    <source>
        <dbReference type="ARBA" id="ARBA00022989"/>
    </source>
</evidence>
<dbReference type="PROSITE" id="PS50893">
    <property type="entry name" value="ABC_TRANSPORTER_2"/>
    <property type="match status" value="1"/>
</dbReference>
<evidence type="ECO:0000313" key="11">
    <source>
        <dbReference type="EMBL" id="RKN05731.1"/>
    </source>
</evidence>
<feature type="domain" description="ABC transmembrane type-1" evidence="10">
    <location>
        <begin position="128"/>
        <end position="401"/>
    </location>
</feature>
<dbReference type="GO" id="GO:0016887">
    <property type="term" value="F:ATP hydrolysis activity"/>
    <property type="evidence" value="ECO:0007669"/>
    <property type="project" value="InterPro"/>
</dbReference>
<dbReference type="EMBL" id="RBDX01000025">
    <property type="protein sequence ID" value="RKN05731.1"/>
    <property type="molecule type" value="Genomic_DNA"/>
</dbReference>
<dbReference type="Proteomes" id="UP000268652">
    <property type="component" value="Unassembled WGS sequence"/>
</dbReference>
<dbReference type="PANTHER" id="PTHR24221:SF646">
    <property type="entry name" value="HAEMOLYSIN SECRETION ATP-BINDING PROTEIN"/>
    <property type="match status" value="1"/>
</dbReference>
<dbReference type="CDD" id="cd03228">
    <property type="entry name" value="ABCC_MRP_Like"/>
    <property type="match status" value="1"/>
</dbReference>
<dbReference type="SUPFAM" id="SSF52540">
    <property type="entry name" value="P-loop containing nucleoside triphosphate hydrolases"/>
    <property type="match status" value="1"/>
</dbReference>
<evidence type="ECO:0000313" key="13">
    <source>
        <dbReference type="Proteomes" id="UP000268652"/>
    </source>
</evidence>
<dbReference type="Proteomes" id="UP000275024">
    <property type="component" value="Unassembled WGS sequence"/>
</dbReference>
<evidence type="ECO:0000256" key="2">
    <source>
        <dbReference type="ARBA" id="ARBA00022692"/>
    </source>
</evidence>
<evidence type="ECO:0000259" key="9">
    <source>
        <dbReference type="PROSITE" id="PS50893"/>
    </source>
</evidence>
<dbReference type="Gene3D" id="1.20.1560.10">
    <property type="entry name" value="ABC transporter type 1, transmembrane domain"/>
    <property type="match status" value="1"/>
</dbReference>
<dbReference type="InterPro" id="IPR027417">
    <property type="entry name" value="P-loop_NTPase"/>
</dbReference>
<dbReference type="AlphaFoldDB" id="A0A3A9VXR1"/>
<keyword evidence="6 8" id="KW-0472">Membrane</keyword>
<feature type="region of interest" description="Disordered" evidence="7">
    <location>
        <begin position="1"/>
        <end position="62"/>
    </location>
</feature>
<name>A0A3A9VXR1_9ACTN</name>
<keyword evidence="13" id="KW-1185">Reference proteome</keyword>
<evidence type="ECO:0000256" key="8">
    <source>
        <dbReference type="SAM" id="Phobius"/>
    </source>
</evidence>
<evidence type="ECO:0000256" key="7">
    <source>
        <dbReference type="SAM" id="MobiDB-lite"/>
    </source>
</evidence>
<dbReference type="InterPro" id="IPR039421">
    <property type="entry name" value="Type_1_exporter"/>
</dbReference>
<dbReference type="GO" id="GO:0140359">
    <property type="term" value="F:ABC-type transporter activity"/>
    <property type="evidence" value="ECO:0007669"/>
    <property type="project" value="InterPro"/>
</dbReference>
<evidence type="ECO:0000259" key="10">
    <source>
        <dbReference type="PROSITE" id="PS50929"/>
    </source>
</evidence>
<evidence type="ECO:0000313" key="14">
    <source>
        <dbReference type="Proteomes" id="UP000275024"/>
    </source>
</evidence>
<evidence type="ECO:0000256" key="3">
    <source>
        <dbReference type="ARBA" id="ARBA00022741"/>
    </source>
</evidence>
<evidence type="ECO:0000256" key="6">
    <source>
        <dbReference type="ARBA" id="ARBA00023136"/>
    </source>
</evidence>
<dbReference type="GO" id="GO:0034040">
    <property type="term" value="F:ATPase-coupled lipid transmembrane transporter activity"/>
    <property type="evidence" value="ECO:0007669"/>
    <property type="project" value="TreeGrafter"/>
</dbReference>
<dbReference type="SMART" id="SM00382">
    <property type="entry name" value="AAA"/>
    <property type="match status" value="1"/>
</dbReference>
<sequence length="691" mass="74610">MPDPPSAPTRWAPTSSTSPRASPRRAARRPTRVARPTSPTRPDSREVPVKTPSSPGTSPSEHLLFGGPLLYDTGWSSHDGAFTRLSLWSMVRTLPPLVLTTVRLARDADRAALRLVAAAEIGRGVVQAVGLVAVNAVLAAVLADGGAADRLREALPSLVLVAVAAVLGALLAAASTYGSGRLEPKVERVATERYLARASRVELAAIEDDQFHRLLDTAQYGATAARRMIDYCTRVINALLSLVAAASVLTVLHPVLLPLLALMTVPRMWGTLVTTRRRYQSFRTWVQHSRAGRVLSSELTATETASEIRVHQVGPFLLKHFRNMSASSEAEQTRLARLDARTGLWAAAWTGLAGAATYLTLGALAWSGTMAMSVAGTAVLAIRTGSSSLSGMVQAINNLYDESLFVGDLDRLCVQAADWAIPTGGRPVPPRPRRITFERVTFRYPGTDPDAPPALADVSLTIPTGRITALVGENGSGKSTLVKLLAGLYLPEGGRVSWDGVPTCQADRHQVFARIAMVAQDFNRWRFTARVNVAIGDPNAPIDDDRLHAAAQQAGADAVIKDLPRGWDTLLARGYQGGHQLSGGQWQRLGIARAHYRGAPVLIVDEPTAALDAREEQRVFDQIRELAEGGQTVILITHRMASVRHADLVHVLDRGHLVESGTPRELLELPEGHFRELYEIQAAQFDRMAGR</sequence>
<feature type="transmembrane region" description="Helical" evidence="8">
    <location>
        <begin position="155"/>
        <end position="178"/>
    </location>
</feature>
<dbReference type="InterPro" id="IPR036640">
    <property type="entry name" value="ABC1_TM_sf"/>
</dbReference>
<gene>
    <name evidence="12" type="ORF">D7318_23655</name>
    <name evidence="11" type="ORF">D7319_24290</name>
</gene>
<dbReference type="InterPro" id="IPR003593">
    <property type="entry name" value="AAA+_ATPase"/>
</dbReference>